<feature type="region of interest" description="Disordered" evidence="1">
    <location>
        <begin position="36"/>
        <end position="61"/>
    </location>
</feature>
<protein>
    <submittedName>
        <fullName evidence="2">Uncharacterized protein</fullName>
    </submittedName>
</protein>
<gene>
    <name evidence="2" type="ORF">DSL92_02705</name>
</gene>
<reference evidence="2" key="1">
    <citation type="submission" date="2018-12" db="EMBL/GenBank/DDBJ databases">
        <authorList>
            <person name="Jadhav K."/>
            <person name="Kushwaha B."/>
            <person name="Jadhav I."/>
        </authorList>
    </citation>
    <scope>NUCLEOTIDE SEQUENCE [LARGE SCALE GENOMIC DNA]</scope>
    <source>
        <strain evidence="2">SBS 10</strain>
    </source>
</reference>
<evidence type="ECO:0000256" key="1">
    <source>
        <dbReference type="SAM" id="MobiDB-lite"/>
    </source>
</evidence>
<proteinExistence type="predicted"/>
<sequence>MLAGGAWQPATSEHFRFVEGLVVDTTTRGTGLAALQQDRPSSRALHGGGRRRPLSGGGILRGAGPARDLWRTRLLRVALALVEAGRRVPSIRARFPTRPRLVHWNRRAPGDHSQQDCFVDFATMGAPAVAAAGSFPRTPGGGQRKTTDGCAHPQ</sequence>
<name>A0A3S0QG73_9GAMM</name>
<feature type="region of interest" description="Disordered" evidence="1">
    <location>
        <begin position="132"/>
        <end position="154"/>
    </location>
</feature>
<evidence type="ECO:0000313" key="2">
    <source>
        <dbReference type="EMBL" id="RUA22954.1"/>
    </source>
</evidence>
<dbReference type="EMBL" id="RXHI01000006">
    <property type="protein sequence ID" value="RUA22954.1"/>
    <property type="molecule type" value="Genomic_DNA"/>
</dbReference>
<accession>A0A3S0QG73</accession>
<organism evidence="2">
    <name type="scientific">Billgrantia gudaonensis</name>
    <dbReference type="NCBI Taxonomy" id="376427"/>
    <lineage>
        <taxon>Bacteria</taxon>
        <taxon>Pseudomonadati</taxon>
        <taxon>Pseudomonadota</taxon>
        <taxon>Gammaproteobacteria</taxon>
        <taxon>Oceanospirillales</taxon>
        <taxon>Halomonadaceae</taxon>
        <taxon>Billgrantia</taxon>
    </lineage>
</organism>
<dbReference type="AlphaFoldDB" id="A0A3S0QG73"/>
<comment type="caution">
    <text evidence="2">The sequence shown here is derived from an EMBL/GenBank/DDBJ whole genome shotgun (WGS) entry which is preliminary data.</text>
</comment>